<dbReference type="RefSeq" id="WP_075058559.1">
    <property type="nucleotide sequence ID" value="NZ_CP012357.1"/>
</dbReference>
<dbReference type="Pfam" id="PF01765">
    <property type="entry name" value="RRF"/>
    <property type="match status" value="1"/>
</dbReference>
<organism evidence="7 8">
    <name type="scientific">Spiroplasma litorale</name>
    <dbReference type="NCBI Taxonomy" id="216942"/>
    <lineage>
        <taxon>Bacteria</taxon>
        <taxon>Bacillati</taxon>
        <taxon>Mycoplasmatota</taxon>
        <taxon>Mollicutes</taxon>
        <taxon>Entomoplasmatales</taxon>
        <taxon>Spiroplasmataceae</taxon>
        <taxon>Spiroplasma</taxon>
    </lineage>
</organism>
<evidence type="ECO:0000313" key="7">
    <source>
        <dbReference type="EMBL" id="AKX34470.1"/>
    </source>
</evidence>
<evidence type="ECO:0000256" key="4">
    <source>
        <dbReference type="ARBA" id="ARBA00022917"/>
    </source>
</evidence>
<protein>
    <recommendedName>
        <fullName evidence="5">Ribosome-recycling factor</fullName>
        <shortName evidence="5">RRF</shortName>
    </recommendedName>
    <alternativeName>
        <fullName evidence="5">Ribosome-releasing factor</fullName>
    </alternativeName>
</protein>
<evidence type="ECO:0000259" key="6">
    <source>
        <dbReference type="Pfam" id="PF01765"/>
    </source>
</evidence>
<evidence type="ECO:0000256" key="5">
    <source>
        <dbReference type="HAMAP-Rule" id="MF_00040"/>
    </source>
</evidence>
<evidence type="ECO:0000256" key="1">
    <source>
        <dbReference type="ARBA" id="ARBA00004496"/>
    </source>
</evidence>
<dbReference type="OrthoDB" id="9804006at2"/>
<dbReference type="HAMAP" id="MF_00040">
    <property type="entry name" value="RRF"/>
    <property type="match status" value="1"/>
</dbReference>
<dbReference type="EMBL" id="CP012357">
    <property type="protein sequence ID" value="AKX34470.1"/>
    <property type="molecule type" value="Genomic_DNA"/>
</dbReference>
<dbReference type="KEGG" id="sll:SLITO_v1c08550"/>
<evidence type="ECO:0000313" key="8">
    <source>
        <dbReference type="Proteomes" id="UP000067476"/>
    </source>
</evidence>
<dbReference type="Gene3D" id="3.30.1360.40">
    <property type="match status" value="1"/>
</dbReference>
<evidence type="ECO:0000256" key="2">
    <source>
        <dbReference type="ARBA" id="ARBA00005912"/>
    </source>
</evidence>
<dbReference type="SUPFAM" id="SSF55194">
    <property type="entry name" value="Ribosome recycling factor, RRF"/>
    <property type="match status" value="1"/>
</dbReference>
<keyword evidence="4 5" id="KW-0648">Protein biosynthesis</keyword>
<dbReference type="NCBIfam" id="TIGR00496">
    <property type="entry name" value="frr"/>
    <property type="match status" value="1"/>
</dbReference>
<gene>
    <name evidence="5 7" type="primary">frr</name>
    <name evidence="7" type="ORF">SLITO_v1c08550</name>
</gene>
<feature type="domain" description="Ribosome recycling factor" evidence="6">
    <location>
        <begin position="21"/>
        <end position="180"/>
    </location>
</feature>
<reference evidence="7 8" key="1">
    <citation type="journal article" date="2015" name="Genome Announc.">
        <title>Complete Genome Sequence of Spiroplasma litorale TN-1T (DSM 21781), a Bacterium Isolated from a Green-Eyed Horsefly (Tabanus nigrovittatus).</title>
        <authorList>
            <person name="Lo W.S."/>
            <person name="Lai Y.C."/>
            <person name="Lien Y.W."/>
            <person name="Wang T.H."/>
            <person name="Kuo C.H."/>
        </authorList>
    </citation>
    <scope>NUCLEOTIDE SEQUENCE [LARGE SCALE GENOMIC DNA]</scope>
    <source>
        <strain evidence="7 8">TN-1</strain>
    </source>
</reference>
<sequence>MSKELLDKANNEMNEVIENFKVYLNKIRTGRANANILNGVMVDFYGTLTPIGQTSQISAPEPQQLVVKPYDRSQIGGVIAGINKADLGLNPLAEADLIRIKIPPLTEEIRKDLVKKMLKELETFKVRIRNIRRDVLDKIKKDSSSSEDSRGDFENQVQKITDKNIAHLDEVAKNKEKELMTV</sequence>
<comment type="similarity">
    <text evidence="2 5">Belongs to the RRF family.</text>
</comment>
<dbReference type="Proteomes" id="UP000067476">
    <property type="component" value="Chromosome"/>
</dbReference>
<name>A0A0K1W2B5_9MOLU</name>
<dbReference type="GO" id="GO:0006415">
    <property type="term" value="P:translational termination"/>
    <property type="evidence" value="ECO:0007669"/>
    <property type="project" value="UniProtKB-UniRule"/>
</dbReference>
<dbReference type="GO" id="GO:0005737">
    <property type="term" value="C:cytoplasm"/>
    <property type="evidence" value="ECO:0007669"/>
    <property type="project" value="UniProtKB-SubCell"/>
</dbReference>
<dbReference type="FunFam" id="3.30.1360.40:FF:000001">
    <property type="entry name" value="Ribosome-recycling factor"/>
    <property type="match status" value="1"/>
</dbReference>
<dbReference type="AlphaFoldDB" id="A0A0K1W2B5"/>
<dbReference type="CDD" id="cd00520">
    <property type="entry name" value="RRF"/>
    <property type="match status" value="1"/>
</dbReference>
<dbReference type="PANTHER" id="PTHR20982">
    <property type="entry name" value="RIBOSOME RECYCLING FACTOR"/>
    <property type="match status" value="1"/>
</dbReference>
<dbReference type="InterPro" id="IPR002661">
    <property type="entry name" value="Ribosome_recyc_fac"/>
</dbReference>
<dbReference type="FunFam" id="1.10.132.20:FF:000001">
    <property type="entry name" value="Ribosome-recycling factor"/>
    <property type="match status" value="1"/>
</dbReference>
<keyword evidence="3 5" id="KW-0963">Cytoplasm</keyword>
<dbReference type="GO" id="GO:0043023">
    <property type="term" value="F:ribosomal large subunit binding"/>
    <property type="evidence" value="ECO:0007669"/>
    <property type="project" value="TreeGrafter"/>
</dbReference>
<dbReference type="STRING" id="216942.SLITO_v1c08550"/>
<dbReference type="InterPro" id="IPR023584">
    <property type="entry name" value="Ribosome_recyc_fac_dom"/>
</dbReference>
<evidence type="ECO:0000256" key="3">
    <source>
        <dbReference type="ARBA" id="ARBA00022490"/>
    </source>
</evidence>
<dbReference type="PANTHER" id="PTHR20982:SF3">
    <property type="entry name" value="MITOCHONDRIAL RIBOSOME RECYCLING FACTOR PSEUDO 1"/>
    <property type="match status" value="1"/>
</dbReference>
<dbReference type="InterPro" id="IPR036191">
    <property type="entry name" value="RRF_sf"/>
</dbReference>
<comment type="subcellular location">
    <subcellularLocation>
        <location evidence="1 5">Cytoplasm</location>
    </subcellularLocation>
</comment>
<keyword evidence="8" id="KW-1185">Reference proteome</keyword>
<accession>A0A0K1W2B5</accession>
<comment type="function">
    <text evidence="5">Responsible for the release of ribosomes from messenger RNA at the termination of protein biosynthesis. May increase the efficiency of translation by recycling ribosomes from one round of translation to another.</text>
</comment>
<proteinExistence type="inferred from homology"/>
<dbReference type="Gene3D" id="1.10.132.20">
    <property type="entry name" value="Ribosome-recycling factor"/>
    <property type="match status" value="1"/>
</dbReference>
<dbReference type="PATRIC" id="fig|216942.3.peg.870"/>